<feature type="chain" id="PRO_5023055911" evidence="3">
    <location>
        <begin position="23"/>
        <end position="322"/>
    </location>
</feature>
<dbReference type="NCBIfam" id="TIGR03431">
    <property type="entry name" value="PhnD"/>
    <property type="match status" value="1"/>
</dbReference>
<accession>A0A5E4WTZ2</accession>
<dbReference type="Gene3D" id="3.40.190.10">
    <property type="entry name" value="Periplasmic binding protein-like II"/>
    <property type="match status" value="2"/>
</dbReference>
<dbReference type="PANTHER" id="PTHR35841">
    <property type="entry name" value="PHOSPHONATES-BINDING PERIPLASMIC PROTEIN"/>
    <property type="match status" value="1"/>
</dbReference>
<dbReference type="NCBIfam" id="TIGR01098">
    <property type="entry name" value="3A0109s03R"/>
    <property type="match status" value="1"/>
</dbReference>
<comment type="similarity">
    <text evidence="1">Belongs to the phosphate/phosphite/phosphonate binding protein family.</text>
</comment>
<evidence type="ECO:0000313" key="5">
    <source>
        <dbReference type="Proteomes" id="UP000343335"/>
    </source>
</evidence>
<evidence type="ECO:0000313" key="4">
    <source>
        <dbReference type="EMBL" id="VVE27733.1"/>
    </source>
</evidence>
<name>A0A5E4WTZ2_9BURK</name>
<protein>
    <submittedName>
        <fullName evidence="4">Alkylphosphonate ABC transporter substrate-binding protein</fullName>
    </submittedName>
</protein>
<dbReference type="GO" id="GO:0015716">
    <property type="term" value="P:organic phosphonate transport"/>
    <property type="evidence" value="ECO:0007669"/>
    <property type="project" value="InterPro"/>
</dbReference>
<sequence>MKLWKTLLAGAAMFASVAAANAQEINFGIISTDSSAALRQRWQPLIDDMEKQTGIKVTPFFATDYAGVIEGMRFNKVQLAWMGNKGAMEAVDRSQGEVFAKIMYADRTEGYYSLLISNASSPYKTLDDVIKNGKKINFGLGDPTSTSGTLVPGYYVFAKNNIDPRTYFKTARSSNHGANLMAVINNQVDVATNNTEELNKLEATQPEKAKLVHVIWKSPLIPSDPLLWRKDLPDGTKKKIRDFFLSYGKDAHEKEVLKNIYNYGGFRASSDAQLLPIRQLELFKQKVQLESDANIDAAKKKTQLADLDGKLAALDKELNKTK</sequence>
<evidence type="ECO:0000256" key="2">
    <source>
        <dbReference type="ARBA" id="ARBA00022729"/>
    </source>
</evidence>
<feature type="signal peptide" evidence="3">
    <location>
        <begin position="1"/>
        <end position="22"/>
    </location>
</feature>
<dbReference type="PANTHER" id="PTHR35841:SF1">
    <property type="entry name" value="PHOSPHONATES-BINDING PERIPLASMIC PROTEIN"/>
    <property type="match status" value="1"/>
</dbReference>
<keyword evidence="2 3" id="KW-0732">Signal</keyword>
<gene>
    <name evidence="4" type="ORF">PCO31010_03507</name>
</gene>
<dbReference type="InterPro" id="IPR005770">
    <property type="entry name" value="PhnD"/>
</dbReference>
<dbReference type="RefSeq" id="WP_150665350.1">
    <property type="nucleotide sequence ID" value="NZ_CABPSA010000006.1"/>
</dbReference>
<proteinExistence type="inferred from homology"/>
<dbReference type="GO" id="GO:0043190">
    <property type="term" value="C:ATP-binding cassette (ABC) transporter complex"/>
    <property type="evidence" value="ECO:0007669"/>
    <property type="project" value="InterPro"/>
</dbReference>
<reference evidence="4 5" key="1">
    <citation type="submission" date="2019-08" db="EMBL/GenBank/DDBJ databases">
        <authorList>
            <person name="Peeters C."/>
        </authorList>
    </citation>
    <scope>NUCLEOTIDE SEQUENCE [LARGE SCALE GENOMIC DNA]</scope>
    <source>
        <strain evidence="4 5">LMG 31010</strain>
    </source>
</reference>
<evidence type="ECO:0000256" key="3">
    <source>
        <dbReference type="SAM" id="SignalP"/>
    </source>
</evidence>
<dbReference type="Pfam" id="PF12974">
    <property type="entry name" value="Phosphonate-bd"/>
    <property type="match status" value="1"/>
</dbReference>
<dbReference type="Proteomes" id="UP000343335">
    <property type="component" value="Unassembled WGS sequence"/>
</dbReference>
<dbReference type="GO" id="GO:0055085">
    <property type="term" value="P:transmembrane transport"/>
    <property type="evidence" value="ECO:0007669"/>
    <property type="project" value="InterPro"/>
</dbReference>
<dbReference type="SUPFAM" id="SSF53850">
    <property type="entry name" value="Periplasmic binding protein-like II"/>
    <property type="match status" value="1"/>
</dbReference>
<dbReference type="OrthoDB" id="5318791at2"/>
<dbReference type="EMBL" id="CABPSA010000006">
    <property type="protein sequence ID" value="VVE27733.1"/>
    <property type="molecule type" value="Genomic_DNA"/>
</dbReference>
<evidence type="ECO:0000256" key="1">
    <source>
        <dbReference type="ARBA" id="ARBA00007162"/>
    </source>
</evidence>
<dbReference type="AlphaFoldDB" id="A0A5E4WTZ2"/>
<dbReference type="Gene3D" id="1.20.58.90">
    <property type="match status" value="1"/>
</dbReference>
<organism evidence="4 5">
    <name type="scientific">Pandoraea commovens</name>
    <dbReference type="NCBI Taxonomy" id="2508289"/>
    <lineage>
        <taxon>Bacteria</taxon>
        <taxon>Pseudomonadati</taxon>
        <taxon>Pseudomonadota</taxon>
        <taxon>Betaproteobacteria</taxon>
        <taxon>Burkholderiales</taxon>
        <taxon>Burkholderiaceae</taxon>
        <taxon>Pandoraea</taxon>
    </lineage>
</organism>
<dbReference type="InterPro" id="IPR017797">
    <property type="entry name" value="Phosphnate-bd"/>
</dbReference>